<protein>
    <submittedName>
        <fullName evidence="2">Uncharacterized protein</fullName>
    </submittedName>
</protein>
<accession>A0ABV3KER2</accession>
<sequence length="124" mass="12927">MSEERAELSGTDLPGTGPGDARLPTTDLPTPELRDSEQSATEPPRTGLEPVDRVLAREVEIGELPVTQRAAAYAALHAELERILEERPGHVPSGLTSGAGGSVGPGQQRGPGKSGANERARSAR</sequence>
<organism evidence="2 3">
    <name type="scientific">Kocuria salsicia</name>
    <dbReference type="NCBI Taxonomy" id="664639"/>
    <lineage>
        <taxon>Bacteria</taxon>
        <taxon>Bacillati</taxon>
        <taxon>Actinomycetota</taxon>
        <taxon>Actinomycetes</taxon>
        <taxon>Micrococcales</taxon>
        <taxon>Micrococcaceae</taxon>
        <taxon>Kocuria</taxon>
    </lineage>
</organism>
<feature type="region of interest" description="Disordered" evidence="1">
    <location>
        <begin position="1"/>
        <end position="52"/>
    </location>
</feature>
<evidence type="ECO:0000313" key="2">
    <source>
        <dbReference type="EMBL" id="MEV8158890.1"/>
    </source>
</evidence>
<dbReference type="EMBL" id="JBFBLL010000010">
    <property type="protein sequence ID" value="MEV8158890.1"/>
    <property type="molecule type" value="Genomic_DNA"/>
</dbReference>
<dbReference type="Proteomes" id="UP001553031">
    <property type="component" value="Unassembled WGS sequence"/>
</dbReference>
<feature type="compositionally biased region" description="Gly residues" evidence="1">
    <location>
        <begin position="97"/>
        <end position="113"/>
    </location>
</feature>
<evidence type="ECO:0000313" key="3">
    <source>
        <dbReference type="Proteomes" id="UP001553031"/>
    </source>
</evidence>
<dbReference type="RefSeq" id="WP_363785766.1">
    <property type="nucleotide sequence ID" value="NZ_JBFBLL010000010.1"/>
</dbReference>
<comment type="caution">
    <text evidence="2">The sequence shown here is derived from an EMBL/GenBank/DDBJ whole genome shotgun (WGS) entry which is preliminary data.</text>
</comment>
<name>A0ABV3KER2_9MICC</name>
<gene>
    <name evidence="2" type="ORF">AB0O96_11920</name>
</gene>
<reference evidence="2 3" key="1">
    <citation type="submission" date="2024-06" db="EMBL/GenBank/DDBJ databases">
        <title>The Natural Products Discovery Center: Release of the First 8490 Sequenced Strains for Exploring Actinobacteria Biosynthetic Diversity.</title>
        <authorList>
            <person name="Kalkreuter E."/>
            <person name="Kautsar S.A."/>
            <person name="Yang D."/>
            <person name="Bader C.D."/>
            <person name="Teijaro C.N."/>
            <person name="Fluegel L."/>
            <person name="Davis C.M."/>
            <person name="Simpson J.R."/>
            <person name="Lauterbach L."/>
            <person name="Steele A.D."/>
            <person name="Gui C."/>
            <person name="Meng S."/>
            <person name="Li G."/>
            <person name="Viehrig K."/>
            <person name="Ye F."/>
            <person name="Su P."/>
            <person name="Kiefer A.F."/>
            <person name="Nichols A."/>
            <person name="Cepeda A.J."/>
            <person name="Yan W."/>
            <person name="Fan B."/>
            <person name="Jiang Y."/>
            <person name="Adhikari A."/>
            <person name="Zheng C.-J."/>
            <person name="Schuster L."/>
            <person name="Cowan T.M."/>
            <person name="Smanski M.J."/>
            <person name="Chevrette M.G."/>
            <person name="De Carvalho L.P.S."/>
            <person name="Shen B."/>
        </authorList>
    </citation>
    <scope>NUCLEOTIDE SEQUENCE [LARGE SCALE GENOMIC DNA]</scope>
    <source>
        <strain evidence="2 3">NPDC079179</strain>
    </source>
</reference>
<proteinExistence type="predicted"/>
<keyword evidence="3" id="KW-1185">Reference proteome</keyword>
<feature type="region of interest" description="Disordered" evidence="1">
    <location>
        <begin position="85"/>
        <end position="124"/>
    </location>
</feature>
<evidence type="ECO:0000256" key="1">
    <source>
        <dbReference type="SAM" id="MobiDB-lite"/>
    </source>
</evidence>